<dbReference type="PANTHER" id="PTHR43155">
    <property type="entry name" value="CYCLIC DI-GMP PHOSPHODIESTERASE PA4108-RELATED"/>
    <property type="match status" value="1"/>
</dbReference>
<dbReference type="Proteomes" id="UP000195573">
    <property type="component" value="Chromosome"/>
</dbReference>
<dbReference type="KEGG" id="bhk:B4U37_20835"/>
<evidence type="ECO:0000313" key="2">
    <source>
        <dbReference type="EMBL" id="ART78346.1"/>
    </source>
</evidence>
<proteinExistence type="predicted"/>
<dbReference type="InterPro" id="IPR037522">
    <property type="entry name" value="HD_GYP_dom"/>
</dbReference>
<evidence type="ECO:0000259" key="1">
    <source>
        <dbReference type="PROSITE" id="PS51832"/>
    </source>
</evidence>
<organism evidence="3 5">
    <name type="scientific">Sutcliffiella horikoshii</name>
    <dbReference type="NCBI Taxonomy" id="79883"/>
    <lineage>
        <taxon>Bacteria</taxon>
        <taxon>Bacillati</taxon>
        <taxon>Bacillota</taxon>
        <taxon>Bacilli</taxon>
        <taxon>Bacillales</taxon>
        <taxon>Bacillaceae</taxon>
        <taxon>Sutcliffiella</taxon>
    </lineage>
</organism>
<dbReference type="CDD" id="cd00077">
    <property type="entry name" value="HDc"/>
    <property type="match status" value="1"/>
</dbReference>
<evidence type="ECO:0000313" key="5">
    <source>
        <dbReference type="Proteomes" id="UP000323393"/>
    </source>
</evidence>
<keyword evidence="4" id="KW-1185">Reference proteome</keyword>
<dbReference type="Proteomes" id="UP000323393">
    <property type="component" value="Unassembled WGS sequence"/>
</dbReference>
<reference evidence="3 5" key="2">
    <citation type="submission" date="2019-08" db="EMBL/GenBank/DDBJ databases">
        <title>Bacillus genomes from the desert of Cuatro Cienegas, Coahuila.</title>
        <authorList>
            <person name="Olmedo-Alvarez G."/>
        </authorList>
    </citation>
    <scope>NUCLEOTIDE SEQUENCE [LARGE SCALE GENOMIC DNA]</scope>
    <source>
        <strain evidence="3 5">CH88_3T</strain>
    </source>
</reference>
<feature type="domain" description="HD-GYP" evidence="1">
    <location>
        <begin position="104"/>
        <end position="301"/>
    </location>
</feature>
<dbReference type="InterPro" id="IPR003607">
    <property type="entry name" value="HD/PDEase_dom"/>
</dbReference>
<accession>A0A1Y0CTS4</accession>
<dbReference type="SUPFAM" id="SSF109604">
    <property type="entry name" value="HD-domain/PDEase-like"/>
    <property type="match status" value="1"/>
</dbReference>
<sequence>MKISSNHIGKILKNDIYSLSGNLLLKKGTVLNAKHVESLQKHAYYFDQAFILDEPHHLSKEYFQHVKNMYESSIHTFQSIFANLEGEQLPPLEDILGMLTPLIDKLVDDPVFTRYIEQVKCYDNYTYTHSLNVGIYSSLIGKLQGLDKSSISLLGQMGMFHDVGKLLIDKGILQKPGRLTEKEWMEIQKHTTYGYDLLKRNRTIDPHILQGALLHHERLDGSGYPTGIKHSKIPYFVQILSVADMYDALSSERSYRPKQNIFTTTKILIQEANYNRLNPAIVYPFVRYVLSNHLREEVVLNNGKLAEIIFIHSDEPHLPIIKVDDHFIDLRKNKELEILDFAN</sequence>
<dbReference type="RefSeq" id="WP_088019860.1">
    <property type="nucleotide sequence ID" value="NZ_CP020880.1"/>
</dbReference>
<reference evidence="2 4" key="1">
    <citation type="submission" date="2017-04" db="EMBL/GenBank/DDBJ databases">
        <title>Complete Genome Sequence of the Bacillus horikoshii 20a strain from Cuatro Cienegas, Coahuila, Mexico.</title>
        <authorList>
            <person name="Zarza E."/>
            <person name="Alcaraz L.D."/>
            <person name="Aguilar-Salinas B."/>
            <person name="Islas A."/>
            <person name="Olmedo-Alvarez G."/>
        </authorList>
    </citation>
    <scope>NUCLEOTIDE SEQUENCE [LARGE SCALE GENOMIC DNA]</scope>
    <source>
        <strain evidence="2 4">20a</strain>
    </source>
</reference>
<dbReference type="SMART" id="SM00471">
    <property type="entry name" value="HDc"/>
    <property type="match status" value="1"/>
</dbReference>
<name>A0A1Y0CTS4_9BACI</name>
<dbReference type="GeneID" id="96740848"/>
<dbReference type="PANTHER" id="PTHR43155:SF2">
    <property type="entry name" value="CYCLIC DI-GMP PHOSPHODIESTERASE PA4108"/>
    <property type="match status" value="1"/>
</dbReference>
<dbReference type="EMBL" id="VTEU01000002">
    <property type="protein sequence ID" value="TYS59725.1"/>
    <property type="molecule type" value="Genomic_DNA"/>
</dbReference>
<dbReference type="PROSITE" id="PS51832">
    <property type="entry name" value="HD_GYP"/>
    <property type="match status" value="1"/>
</dbReference>
<dbReference type="Pfam" id="PF13487">
    <property type="entry name" value="HD_5"/>
    <property type="match status" value="1"/>
</dbReference>
<evidence type="ECO:0000313" key="3">
    <source>
        <dbReference type="EMBL" id="TYS59725.1"/>
    </source>
</evidence>
<gene>
    <name evidence="2" type="ORF">B4U37_20835</name>
    <name evidence="3" type="ORF">FZC74_06110</name>
</gene>
<dbReference type="EMBL" id="CP020880">
    <property type="protein sequence ID" value="ART78346.1"/>
    <property type="molecule type" value="Genomic_DNA"/>
</dbReference>
<dbReference type="AlphaFoldDB" id="A0A1Y0CTS4"/>
<dbReference type="Gene3D" id="1.10.3210.10">
    <property type="entry name" value="Hypothetical protein af1432"/>
    <property type="match status" value="1"/>
</dbReference>
<protein>
    <submittedName>
        <fullName evidence="3">HD-GYP domain-containing protein</fullName>
    </submittedName>
</protein>
<evidence type="ECO:0000313" key="4">
    <source>
        <dbReference type="Proteomes" id="UP000195573"/>
    </source>
</evidence>